<dbReference type="PANTHER" id="PTHR42760:SF123">
    <property type="entry name" value="OXIDOREDUCTASE"/>
    <property type="match status" value="1"/>
</dbReference>
<accession>A0A2I1D0M9</accession>
<keyword evidence="4" id="KW-1185">Reference proteome</keyword>
<dbReference type="GeneID" id="36544949"/>
<dbReference type="VEuPathDB" id="FungiDB:P168DRAFT_291537"/>
<dbReference type="PANTHER" id="PTHR42760">
    <property type="entry name" value="SHORT-CHAIN DEHYDROGENASES/REDUCTASES FAMILY MEMBER"/>
    <property type="match status" value="1"/>
</dbReference>
<dbReference type="OrthoDB" id="5840532at2759"/>
<evidence type="ECO:0000313" key="4">
    <source>
        <dbReference type="Proteomes" id="UP000234254"/>
    </source>
</evidence>
<comment type="caution">
    <text evidence="3">The sequence shown here is derived from an EMBL/GenBank/DDBJ whole genome shotgun (WGS) entry which is preliminary data.</text>
</comment>
<dbReference type="Gene3D" id="3.40.50.720">
    <property type="entry name" value="NAD(P)-binding Rossmann-like Domain"/>
    <property type="match status" value="1"/>
</dbReference>
<dbReference type="Pfam" id="PF00106">
    <property type="entry name" value="adh_short"/>
    <property type="match status" value="1"/>
</dbReference>
<keyword evidence="2" id="KW-0521">NADP</keyword>
<name>A0A2I1D0M9_ASPC2</name>
<dbReference type="InterPro" id="IPR002347">
    <property type="entry name" value="SDR_fam"/>
</dbReference>
<dbReference type="Pfam" id="PF13561">
    <property type="entry name" value="adh_short_C2"/>
    <property type="match status" value="1"/>
</dbReference>
<gene>
    <name evidence="3" type="ORF">P168DRAFT_291537</name>
</gene>
<comment type="similarity">
    <text evidence="1">Belongs to the short-chain dehydrogenases/reductases (SDR) family.</text>
</comment>
<organism evidence="3 4">
    <name type="scientific">Aspergillus campestris (strain IBT 28561)</name>
    <dbReference type="NCBI Taxonomy" id="1392248"/>
    <lineage>
        <taxon>Eukaryota</taxon>
        <taxon>Fungi</taxon>
        <taxon>Dikarya</taxon>
        <taxon>Ascomycota</taxon>
        <taxon>Pezizomycotina</taxon>
        <taxon>Eurotiomycetes</taxon>
        <taxon>Eurotiomycetidae</taxon>
        <taxon>Eurotiales</taxon>
        <taxon>Aspergillaceae</taxon>
        <taxon>Aspergillus</taxon>
        <taxon>Aspergillus subgen. Circumdati</taxon>
    </lineage>
</organism>
<dbReference type="AlphaFoldDB" id="A0A2I1D0M9"/>
<dbReference type="Proteomes" id="UP000234254">
    <property type="component" value="Unassembled WGS sequence"/>
</dbReference>
<dbReference type="CDD" id="cd05233">
    <property type="entry name" value="SDR_c"/>
    <property type="match status" value="1"/>
</dbReference>
<protein>
    <submittedName>
        <fullName evidence="3">NAD(P)-binding protein</fullName>
    </submittedName>
</protein>
<dbReference type="GO" id="GO:0016616">
    <property type="term" value="F:oxidoreductase activity, acting on the CH-OH group of donors, NAD or NADP as acceptor"/>
    <property type="evidence" value="ECO:0007669"/>
    <property type="project" value="TreeGrafter"/>
</dbReference>
<dbReference type="PRINTS" id="PR00081">
    <property type="entry name" value="GDHRDH"/>
</dbReference>
<dbReference type="RefSeq" id="XP_024692012.1">
    <property type="nucleotide sequence ID" value="XM_024837425.1"/>
</dbReference>
<dbReference type="InterPro" id="IPR036291">
    <property type="entry name" value="NAD(P)-bd_dom_sf"/>
</dbReference>
<sequence length="287" mass="29733">MSEIRKNVTVITGTGGIGLAVARSLALNTHLVLADYSPTQLDAAAQVLRDEGHTVTTHATDVSDWKSVQSLAETAAQVDGPIATIVHTAGLSPVQAPPARIYEVDLLGTAHVIDAFLPVVGAGATLTVIASMVGHYVVGKLSPEFEEHLATAPVSSLLSHPHLDSSGFDRSDPAKAQTMAAGAYCTSKRGNILRVQAAARAWGLKGARINSVSPGIINTPMSRMEAERGAGGHIQKLVDESPMRRKGTASDIAGMVAFLASPAASFLTGSDYLVDGGSVAVHRWGSA</sequence>
<evidence type="ECO:0000313" key="3">
    <source>
        <dbReference type="EMBL" id="PKY03418.1"/>
    </source>
</evidence>
<evidence type="ECO:0000256" key="2">
    <source>
        <dbReference type="ARBA" id="ARBA00022857"/>
    </source>
</evidence>
<dbReference type="EMBL" id="MSFM01000008">
    <property type="protein sequence ID" value="PKY03418.1"/>
    <property type="molecule type" value="Genomic_DNA"/>
</dbReference>
<dbReference type="GO" id="GO:0030497">
    <property type="term" value="P:fatty acid elongation"/>
    <property type="evidence" value="ECO:0007669"/>
    <property type="project" value="TreeGrafter"/>
</dbReference>
<dbReference type="SUPFAM" id="SSF51735">
    <property type="entry name" value="NAD(P)-binding Rossmann-fold domains"/>
    <property type="match status" value="1"/>
</dbReference>
<reference evidence="3" key="1">
    <citation type="submission" date="2016-12" db="EMBL/GenBank/DDBJ databases">
        <title>The genomes of Aspergillus section Nigri reveals drivers in fungal speciation.</title>
        <authorList>
            <consortium name="DOE Joint Genome Institute"/>
            <person name="Vesth T.C."/>
            <person name="Nybo J."/>
            <person name="Theobald S."/>
            <person name="Brandl J."/>
            <person name="Frisvad J.C."/>
            <person name="Nielsen K.F."/>
            <person name="Lyhne E.K."/>
            <person name="Kogle M.E."/>
            <person name="Kuo A."/>
            <person name="Riley R."/>
            <person name="Clum A."/>
            <person name="Nolan M."/>
            <person name="Lipzen A."/>
            <person name="Salamov A."/>
            <person name="Henrissat B."/>
            <person name="Wiebenga A."/>
            <person name="De vries R.P."/>
            <person name="Grigoriev I.V."/>
            <person name="Mortensen U.H."/>
            <person name="Andersen M.R."/>
            <person name="Baker S.E."/>
        </authorList>
    </citation>
    <scope>NUCLEOTIDE SEQUENCE</scope>
    <source>
        <strain evidence="3">IBT 28561</strain>
    </source>
</reference>
<evidence type="ECO:0000256" key="1">
    <source>
        <dbReference type="ARBA" id="ARBA00006484"/>
    </source>
</evidence>
<proteinExistence type="inferred from homology"/>